<dbReference type="RefSeq" id="WP_204970953.1">
    <property type="nucleotide sequence ID" value="NZ_JAAZTS010000002.1"/>
</dbReference>
<keyword evidence="3" id="KW-0067">ATP-binding</keyword>
<dbReference type="SMART" id="SM00382">
    <property type="entry name" value="AAA"/>
    <property type="match status" value="1"/>
</dbReference>
<dbReference type="Pfam" id="PF00004">
    <property type="entry name" value="AAA"/>
    <property type="match status" value="1"/>
</dbReference>
<accession>A0AA40ZRU4</accession>
<dbReference type="InterPro" id="IPR003593">
    <property type="entry name" value="AAA+_ATPase"/>
</dbReference>
<dbReference type="SUPFAM" id="SSF52540">
    <property type="entry name" value="P-loop containing nucleoside triphosphate hydrolases"/>
    <property type="match status" value="1"/>
</dbReference>
<proteinExistence type="inferred from homology"/>
<dbReference type="Gene3D" id="3.40.50.300">
    <property type="entry name" value="P-loop containing nucleotide triphosphate hydrolases"/>
    <property type="match status" value="1"/>
</dbReference>
<dbReference type="AlphaFoldDB" id="A0AA40ZRU4"/>
<dbReference type="Proteomes" id="UP000698924">
    <property type="component" value="Unassembled WGS sequence"/>
</dbReference>
<reference evidence="5 6" key="1">
    <citation type="journal article" date="2021" name="Sci. Rep.">
        <title>The distribution of antibiotic resistance genes in chicken gut microbiota commensals.</title>
        <authorList>
            <person name="Juricova H."/>
            <person name="Matiasovicova J."/>
            <person name="Kubasova T."/>
            <person name="Cejkova D."/>
            <person name="Rychlik I."/>
        </authorList>
    </citation>
    <scope>NUCLEOTIDE SEQUENCE [LARGE SCALE GENOMIC DNA]</scope>
    <source>
        <strain evidence="5 6">An421</strain>
    </source>
</reference>
<organism evidence="5 6">
    <name type="scientific">Caecibacteroides pullorum</name>
    <dbReference type="NCBI Taxonomy" id="2725562"/>
    <lineage>
        <taxon>Bacteria</taxon>
        <taxon>Pseudomonadati</taxon>
        <taxon>Bacteroidota</taxon>
        <taxon>Bacteroidia</taxon>
        <taxon>Bacteroidales</taxon>
        <taxon>Bacteroidaceae</taxon>
        <taxon>Caecibacteroides</taxon>
    </lineage>
</organism>
<dbReference type="GO" id="GO:0005524">
    <property type="term" value="F:ATP binding"/>
    <property type="evidence" value="ECO:0007669"/>
    <property type="project" value="UniProtKB-KW"/>
</dbReference>
<dbReference type="PANTHER" id="PTHR23073">
    <property type="entry name" value="26S PROTEASOME REGULATORY SUBUNIT"/>
    <property type="match status" value="1"/>
</dbReference>
<protein>
    <submittedName>
        <fullName evidence="5">AAA family ATPase</fullName>
    </submittedName>
</protein>
<keyword evidence="2" id="KW-0547">Nucleotide-binding</keyword>
<evidence type="ECO:0000313" key="6">
    <source>
        <dbReference type="Proteomes" id="UP000698924"/>
    </source>
</evidence>
<keyword evidence="6" id="KW-1185">Reference proteome</keyword>
<dbReference type="CDD" id="cd19481">
    <property type="entry name" value="RecA-like_protease"/>
    <property type="match status" value="1"/>
</dbReference>
<comment type="caution">
    <text evidence="5">The sequence shown here is derived from an EMBL/GenBank/DDBJ whole genome shotgun (WGS) entry which is preliminary data.</text>
</comment>
<dbReference type="InterPro" id="IPR050221">
    <property type="entry name" value="26S_Proteasome_ATPase"/>
</dbReference>
<evidence type="ECO:0000256" key="3">
    <source>
        <dbReference type="ARBA" id="ARBA00022840"/>
    </source>
</evidence>
<name>A0AA40ZRU4_9BACT</name>
<dbReference type="EMBL" id="JACJMO010000002">
    <property type="protein sequence ID" value="MBM6856452.1"/>
    <property type="molecule type" value="Genomic_DNA"/>
</dbReference>
<comment type="similarity">
    <text evidence="1">Belongs to the AAA ATPase family.</text>
</comment>
<gene>
    <name evidence="5" type="ORF">H6D15_02345</name>
</gene>
<evidence type="ECO:0000259" key="4">
    <source>
        <dbReference type="SMART" id="SM00382"/>
    </source>
</evidence>
<evidence type="ECO:0000256" key="2">
    <source>
        <dbReference type="ARBA" id="ARBA00022741"/>
    </source>
</evidence>
<evidence type="ECO:0000256" key="1">
    <source>
        <dbReference type="ARBA" id="ARBA00006914"/>
    </source>
</evidence>
<evidence type="ECO:0000313" key="5">
    <source>
        <dbReference type="EMBL" id="MBM6856452.1"/>
    </source>
</evidence>
<dbReference type="InterPro" id="IPR003959">
    <property type="entry name" value="ATPase_AAA_core"/>
</dbReference>
<dbReference type="GO" id="GO:0016887">
    <property type="term" value="F:ATP hydrolysis activity"/>
    <property type="evidence" value="ECO:0007669"/>
    <property type="project" value="InterPro"/>
</dbReference>
<dbReference type="InterPro" id="IPR027417">
    <property type="entry name" value="P-loop_NTPase"/>
</dbReference>
<sequence>MEKTLIQLIKAVASKLHESKLKRLGGKEMLLSLNCLKELLGLDNKEEVIIFTALFDRSCSGRSCDIDDIASYFDCTQLDIMEYVPVIKSLLKKGFIVQTNLSECRIARQDYMVTNYVINCILENIKPECRKARMLDKEFDRYDFCKLVDSQIQDSDVTAEALFQFIETLEQDNHEMQIVKDLKNTITDIQSRTLFYEVCFDFFNQDGDGRSSLNRTLSDMYEVFGLQFRERKLLVEGTHPLIKADLIELSGDNSDIFLTNCGKHLFLGDDYGAFGQQYSELNPYSFARKVKDYIYSREHDIEKKQALSKLAIRIKNMENYNSNLTCIRKIKELVSEEDYRALFYMLCDACANSDIINISRELARLYPIKERNENIKLFKEEKHKLQRLDLVEMVTMSSLFGEYTVLQLTDKGKLLYFEDDAELFIEKVDRKDLILSSEIKEKKLFFSGRESEQLSLVGETLSEVNYKSLVDRLELKGLPKGVSILLYGNPGTGKTESVMQWARETGRDIIHVDISASKSVWYGESEKIVKDIFNRYRRLCKRSKLKPILLFNEADAIFSKRRDISSGNSVDQTENTIQNILLEEMEKLEGILIATTNLSDNLDKAFERRFLFKIHFSKPSVEVKCNIWLNKMPTLNYNDAIQLASLYDFSGGEIDNVVRKYTMMEIINGKTPSFDTIQKLCKEEIINLPYNRIGFTQY</sequence>
<feature type="domain" description="AAA+ ATPase" evidence="4">
    <location>
        <begin position="480"/>
        <end position="620"/>
    </location>
</feature>